<proteinExistence type="predicted"/>
<dbReference type="GO" id="GO:0005737">
    <property type="term" value="C:cytoplasm"/>
    <property type="evidence" value="ECO:0007669"/>
    <property type="project" value="TreeGrafter"/>
</dbReference>
<evidence type="ECO:0000259" key="3">
    <source>
        <dbReference type="Pfam" id="PF00814"/>
    </source>
</evidence>
<dbReference type="InterPro" id="IPR000905">
    <property type="entry name" value="Gcp-like_dom"/>
</dbReference>
<feature type="region of interest" description="Disordered" evidence="1">
    <location>
        <begin position="220"/>
        <end position="265"/>
    </location>
</feature>
<accession>A0A0G4L5K3</accession>
<keyword evidence="2" id="KW-0812">Transmembrane</keyword>
<dbReference type="Gene3D" id="3.30.420.40">
    <property type="match status" value="1"/>
</dbReference>
<dbReference type="PANTHER" id="PTHR11735:SF14">
    <property type="entry name" value="TRNA N6-ADENOSINE THREONYLCARBAMOYLTRANSFERASE"/>
    <property type="match status" value="1"/>
</dbReference>
<feature type="transmembrane region" description="Helical" evidence="2">
    <location>
        <begin position="167"/>
        <end position="197"/>
    </location>
</feature>
<feature type="transmembrane region" description="Helical" evidence="2">
    <location>
        <begin position="107"/>
        <end position="126"/>
    </location>
</feature>
<reference evidence="5" key="1">
    <citation type="submission" date="2015-05" db="EMBL/GenBank/DDBJ databases">
        <authorList>
            <person name="Fogelqvist Johan"/>
        </authorList>
    </citation>
    <scope>NUCLEOTIDE SEQUENCE [LARGE SCALE GENOMIC DNA]</scope>
</reference>
<evidence type="ECO:0000256" key="1">
    <source>
        <dbReference type="SAM" id="MobiDB-lite"/>
    </source>
</evidence>
<keyword evidence="2" id="KW-1133">Transmembrane helix</keyword>
<evidence type="ECO:0000256" key="2">
    <source>
        <dbReference type="SAM" id="Phobius"/>
    </source>
</evidence>
<dbReference type="Proteomes" id="UP000045706">
    <property type="component" value="Unassembled WGS sequence"/>
</dbReference>
<dbReference type="SUPFAM" id="SSF53067">
    <property type="entry name" value="Actin-like ATPase domain"/>
    <property type="match status" value="1"/>
</dbReference>
<feature type="transmembrane region" description="Helical" evidence="2">
    <location>
        <begin position="133"/>
        <end position="155"/>
    </location>
</feature>
<evidence type="ECO:0000313" key="4">
    <source>
        <dbReference type="EMBL" id="CRK17010.1"/>
    </source>
</evidence>
<dbReference type="Pfam" id="PF00814">
    <property type="entry name" value="TsaD"/>
    <property type="match status" value="1"/>
</dbReference>
<dbReference type="EMBL" id="CVQI01007557">
    <property type="protein sequence ID" value="CRK17010.1"/>
    <property type="molecule type" value="Genomic_DNA"/>
</dbReference>
<feature type="compositionally biased region" description="Basic and acidic residues" evidence="1">
    <location>
        <begin position="231"/>
        <end position="241"/>
    </location>
</feature>
<protein>
    <recommendedName>
        <fullName evidence="3">Gcp-like domain-containing protein</fullName>
    </recommendedName>
</protein>
<dbReference type="PANTHER" id="PTHR11735">
    <property type="entry name" value="TRNA N6-ADENOSINE THREONYLCARBAMOYLTRANSFERASE"/>
    <property type="match status" value="1"/>
</dbReference>
<evidence type="ECO:0000313" key="5">
    <source>
        <dbReference type="Proteomes" id="UP000045706"/>
    </source>
</evidence>
<sequence length="265" mass="28589">MARKFPPGGHLALGCEGSANKLGLGVIHHAATGEATILSNVRHTFVSPPGTGFLPKDTAAHHRAHFVPLALRALADAGVGPGDLACVCFTQGPGMGDRPAMATWQTVLWQTAVMLWAVCAFPLKIIWLLLSKVIAFALFLLSPVTLVLSYAWSWVQAITGLFVSLEPLYIFVGCGALIGLFAGLFMALASGIITSALGMRDDTRSRRPDYYDELVRPVTPAKTENSSSGETDWHLLEEMPPKRRRRTAGLVAQTIHEEESNDSDL</sequence>
<feature type="domain" description="Gcp-like" evidence="3">
    <location>
        <begin position="39"/>
        <end position="96"/>
    </location>
</feature>
<name>A0A0G4L5K3_VERLO</name>
<organism evidence="4 5">
    <name type="scientific">Verticillium longisporum</name>
    <name type="common">Verticillium dahliae var. longisporum</name>
    <dbReference type="NCBI Taxonomy" id="100787"/>
    <lineage>
        <taxon>Eukaryota</taxon>
        <taxon>Fungi</taxon>
        <taxon>Dikarya</taxon>
        <taxon>Ascomycota</taxon>
        <taxon>Pezizomycotina</taxon>
        <taxon>Sordariomycetes</taxon>
        <taxon>Hypocreomycetidae</taxon>
        <taxon>Glomerellales</taxon>
        <taxon>Plectosphaerellaceae</taxon>
        <taxon>Verticillium</taxon>
    </lineage>
</organism>
<dbReference type="AlphaFoldDB" id="A0A0G4L5K3"/>
<dbReference type="InterPro" id="IPR043129">
    <property type="entry name" value="ATPase_NBD"/>
</dbReference>
<dbReference type="PROSITE" id="PS51257">
    <property type="entry name" value="PROKAR_LIPOPROTEIN"/>
    <property type="match status" value="1"/>
</dbReference>
<keyword evidence="2" id="KW-0472">Membrane</keyword>
<gene>
    <name evidence="4" type="ORF">BN1723_011196</name>
</gene>
<dbReference type="GO" id="GO:0000408">
    <property type="term" value="C:EKC/KEOPS complex"/>
    <property type="evidence" value="ECO:0007669"/>
    <property type="project" value="TreeGrafter"/>
</dbReference>